<evidence type="ECO:0000256" key="1">
    <source>
        <dbReference type="ARBA" id="ARBA00023284"/>
    </source>
</evidence>
<keyword evidence="1" id="KW-0676">Redox-active center</keyword>
<evidence type="ECO:0000313" key="4">
    <source>
        <dbReference type="Proteomes" id="UP000070089"/>
    </source>
</evidence>
<sequence length="156" mass="18048">MMLMTRRIGRSKDSSASVRRSAELSKEMTTEATTAISKMVTECRLLPDRPHDRPMKGIPVGNEYNYNYPYNYNYKTHNKFEMKLHFVMCLQCGSRPRYDGMRQYFKQKNVDAEFSFEAGPDGSFEVTMDGTQIYSKLETGKYPTPPELLAIIESKK</sequence>
<organism evidence="3 4">
    <name type="scientific">Giardia duodenalis assemblage B</name>
    <dbReference type="NCBI Taxonomy" id="1394984"/>
    <lineage>
        <taxon>Eukaryota</taxon>
        <taxon>Metamonada</taxon>
        <taxon>Diplomonadida</taxon>
        <taxon>Hexamitidae</taxon>
        <taxon>Giardiinae</taxon>
        <taxon>Giardia</taxon>
    </lineage>
</organism>
<evidence type="ECO:0000256" key="2">
    <source>
        <dbReference type="SAM" id="MobiDB-lite"/>
    </source>
</evidence>
<dbReference type="InterPro" id="IPR036249">
    <property type="entry name" value="Thioredoxin-like_sf"/>
</dbReference>
<dbReference type="Proteomes" id="UP000070089">
    <property type="component" value="Unassembled WGS sequence"/>
</dbReference>
<dbReference type="InterPro" id="IPR011893">
    <property type="entry name" value="Selenoprotein_Rdx-typ"/>
</dbReference>
<dbReference type="Pfam" id="PF10262">
    <property type="entry name" value="Rdx"/>
    <property type="match status" value="1"/>
</dbReference>
<dbReference type="VEuPathDB" id="GiardiaDB:QR46_1537"/>
<dbReference type="OrthoDB" id="10248251at2759"/>
<dbReference type="AlphaFoldDB" id="A0A132NXR3"/>
<accession>A0A132NXR3</accession>
<name>A0A132NXR3_GIAIN</name>
<dbReference type="NCBIfam" id="TIGR02174">
    <property type="entry name" value="CXXU_selWTH"/>
    <property type="match status" value="1"/>
</dbReference>
<proteinExistence type="predicted"/>
<protein>
    <recommendedName>
        <fullName evidence="5">Rdx family protein</fullName>
    </recommendedName>
</protein>
<dbReference type="Gene3D" id="3.40.30.10">
    <property type="entry name" value="Glutaredoxin"/>
    <property type="match status" value="1"/>
</dbReference>
<gene>
    <name evidence="3" type="ORF">QR46_1537</name>
</gene>
<dbReference type="EMBL" id="JXTI01000031">
    <property type="protein sequence ID" value="KWX14492.1"/>
    <property type="molecule type" value="Genomic_DNA"/>
</dbReference>
<dbReference type="SUPFAM" id="SSF52833">
    <property type="entry name" value="Thioredoxin-like"/>
    <property type="match status" value="1"/>
</dbReference>
<feature type="region of interest" description="Disordered" evidence="2">
    <location>
        <begin position="1"/>
        <end position="27"/>
    </location>
</feature>
<evidence type="ECO:0000313" key="3">
    <source>
        <dbReference type="EMBL" id="KWX14492.1"/>
    </source>
</evidence>
<evidence type="ECO:0008006" key="5">
    <source>
        <dbReference type="Google" id="ProtNLM"/>
    </source>
</evidence>
<reference evidence="3 4" key="1">
    <citation type="journal article" date="2015" name="Mol. Biochem. Parasitol.">
        <title>Identification of polymorphic genes for use in assemblage B genotyping assays through comparative genomics of multiple assemblage B Giardia duodenalis isolates.</title>
        <authorList>
            <person name="Wielinga C."/>
            <person name="Thompson R.C."/>
            <person name="Monis P."/>
            <person name="Ryan U."/>
        </authorList>
    </citation>
    <scope>NUCLEOTIDE SEQUENCE [LARGE SCALE GENOMIC DNA]</scope>
    <source>
        <strain evidence="3 4">BAH15c1</strain>
    </source>
</reference>
<comment type="caution">
    <text evidence="3">The sequence shown here is derived from an EMBL/GenBank/DDBJ whole genome shotgun (WGS) entry which is preliminary data.</text>
</comment>